<dbReference type="AlphaFoldDB" id="I0H2H3"/>
<dbReference type="STRING" id="512565.AMIS_19900"/>
<dbReference type="PATRIC" id="fig|512565.3.peg.1996"/>
<dbReference type="RefSeq" id="WP_014442105.1">
    <property type="nucleotide sequence ID" value="NC_017093.1"/>
</dbReference>
<name>I0H2H3_ACTM4</name>
<dbReference type="Proteomes" id="UP000007882">
    <property type="component" value="Chromosome"/>
</dbReference>
<keyword evidence="2" id="KW-1185">Reference proteome</keyword>
<dbReference type="HOGENOM" id="CLU_2875586_0_0_11"/>
<reference evidence="1 2" key="1">
    <citation type="submission" date="2012-02" db="EMBL/GenBank/DDBJ databases">
        <title>Complete genome sequence of Actinoplanes missouriensis 431 (= NBRC 102363).</title>
        <authorList>
            <person name="Ohnishi Y."/>
            <person name="Ishikawa J."/>
            <person name="Sekine M."/>
            <person name="Hosoyama A."/>
            <person name="Harada T."/>
            <person name="Narita H."/>
            <person name="Hata T."/>
            <person name="Konno Y."/>
            <person name="Tutikane K."/>
            <person name="Fujita N."/>
            <person name="Horinouchi S."/>
            <person name="Hayakawa M."/>
        </authorList>
    </citation>
    <scope>NUCLEOTIDE SEQUENCE [LARGE SCALE GENOMIC DNA]</scope>
    <source>
        <strain evidence="2">ATCC 14538 / DSM 43046 / CBS 188.64 / JCM 3121 / NBRC 102363 / NCIMB 12654 / NRRL B-3342 / UNCC 431</strain>
    </source>
</reference>
<proteinExistence type="predicted"/>
<organism evidence="1 2">
    <name type="scientific">Actinoplanes missouriensis (strain ATCC 14538 / DSM 43046 / CBS 188.64 / JCM 3121 / NBRC 102363 / NCIMB 12654 / NRRL B-3342 / UNCC 431)</name>
    <dbReference type="NCBI Taxonomy" id="512565"/>
    <lineage>
        <taxon>Bacteria</taxon>
        <taxon>Bacillati</taxon>
        <taxon>Actinomycetota</taxon>
        <taxon>Actinomycetes</taxon>
        <taxon>Micromonosporales</taxon>
        <taxon>Micromonosporaceae</taxon>
        <taxon>Actinoplanes</taxon>
    </lineage>
</organism>
<sequence length="63" mass="7190">MTESAPDERYVVDYTCGCQIEVDLIGERGQKTVRQLRDDAQRLHRQRHLLDPAAQAPAFRPPA</sequence>
<dbReference type="EMBL" id="AP012319">
    <property type="protein sequence ID" value="BAL87210.1"/>
    <property type="molecule type" value="Genomic_DNA"/>
</dbReference>
<evidence type="ECO:0000313" key="1">
    <source>
        <dbReference type="EMBL" id="BAL87210.1"/>
    </source>
</evidence>
<accession>I0H2H3</accession>
<gene>
    <name evidence="1" type="ordered locus">AMIS_19900</name>
</gene>
<protein>
    <submittedName>
        <fullName evidence="1">Uncharacterized protein</fullName>
    </submittedName>
</protein>
<evidence type="ECO:0000313" key="2">
    <source>
        <dbReference type="Proteomes" id="UP000007882"/>
    </source>
</evidence>
<dbReference type="KEGG" id="ams:AMIS_19900"/>